<evidence type="ECO:0000256" key="3">
    <source>
        <dbReference type="ARBA" id="ARBA00022833"/>
    </source>
</evidence>
<keyword evidence="3" id="KW-0862">Zinc</keyword>
<evidence type="ECO:0000259" key="5">
    <source>
        <dbReference type="PROSITE" id="PS51891"/>
    </source>
</evidence>
<comment type="similarity">
    <text evidence="1">Belongs to the Gfa family.</text>
</comment>
<dbReference type="InterPro" id="IPR011057">
    <property type="entry name" value="Mss4-like_sf"/>
</dbReference>
<dbReference type="PANTHER" id="PTHR33337:SF40">
    <property type="entry name" value="CENP-V_GFA DOMAIN-CONTAINING PROTEIN-RELATED"/>
    <property type="match status" value="1"/>
</dbReference>
<keyword evidence="7" id="KW-1185">Reference proteome</keyword>
<keyword evidence="2" id="KW-0479">Metal-binding</keyword>
<protein>
    <recommendedName>
        <fullName evidence="5">CENP-V/GFA domain-containing protein</fullName>
    </recommendedName>
</protein>
<dbReference type="EMBL" id="QJTF01000031">
    <property type="protein sequence ID" value="PYE85307.1"/>
    <property type="molecule type" value="Genomic_DNA"/>
</dbReference>
<keyword evidence="4" id="KW-0456">Lyase</keyword>
<evidence type="ECO:0000256" key="1">
    <source>
        <dbReference type="ARBA" id="ARBA00005495"/>
    </source>
</evidence>
<dbReference type="RefSeq" id="WP_110754471.1">
    <property type="nucleotide sequence ID" value="NZ_QJTF01000031.1"/>
</dbReference>
<reference evidence="6 7" key="1">
    <citation type="submission" date="2018-06" db="EMBL/GenBank/DDBJ databases">
        <title>Genomic Encyclopedia of Type Strains, Phase III (KMG-III): the genomes of soil and plant-associated and newly described type strains.</title>
        <authorList>
            <person name="Whitman W."/>
        </authorList>
    </citation>
    <scope>NUCLEOTIDE SEQUENCE [LARGE SCALE GENOMIC DNA]</scope>
    <source>
        <strain evidence="6 7">ORS 1419</strain>
    </source>
</reference>
<organism evidence="6 7">
    <name type="scientific">Phyllobacterium leguminum</name>
    <dbReference type="NCBI Taxonomy" id="314237"/>
    <lineage>
        <taxon>Bacteria</taxon>
        <taxon>Pseudomonadati</taxon>
        <taxon>Pseudomonadota</taxon>
        <taxon>Alphaproteobacteria</taxon>
        <taxon>Hyphomicrobiales</taxon>
        <taxon>Phyllobacteriaceae</taxon>
        <taxon>Phyllobacterium</taxon>
    </lineage>
</organism>
<accession>A0A318SZS6</accession>
<dbReference type="Pfam" id="PF04828">
    <property type="entry name" value="GFA"/>
    <property type="match status" value="1"/>
</dbReference>
<dbReference type="GO" id="GO:0016846">
    <property type="term" value="F:carbon-sulfur lyase activity"/>
    <property type="evidence" value="ECO:0007669"/>
    <property type="project" value="InterPro"/>
</dbReference>
<gene>
    <name evidence="6" type="ORF">C7477_1319</name>
</gene>
<dbReference type="PANTHER" id="PTHR33337">
    <property type="entry name" value="GFA DOMAIN-CONTAINING PROTEIN"/>
    <property type="match status" value="1"/>
</dbReference>
<dbReference type="PROSITE" id="PS51891">
    <property type="entry name" value="CENP_V_GFA"/>
    <property type="match status" value="1"/>
</dbReference>
<name>A0A318SZS6_9HYPH</name>
<evidence type="ECO:0000256" key="4">
    <source>
        <dbReference type="ARBA" id="ARBA00023239"/>
    </source>
</evidence>
<dbReference type="OrthoDB" id="9807246at2"/>
<comment type="caution">
    <text evidence="6">The sequence shown here is derived from an EMBL/GenBank/DDBJ whole genome shotgun (WGS) entry which is preliminary data.</text>
</comment>
<dbReference type="Proteomes" id="UP000247454">
    <property type="component" value="Unassembled WGS sequence"/>
</dbReference>
<dbReference type="Gene3D" id="3.90.1590.10">
    <property type="entry name" value="glutathione-dependent formaldehyde- activating enzyme (gfa)"/>
    <property type="match status" value="1"/>
</dbReference>
<dbReference type="SUPFAM" id="SSF51316">
    <property type="entry name" value="Mss4-like"/>
    <property type="match status" value="1"/>
</dbReference>
<evidence type="ECO:0000313" key="6">
    <source>
        <dbReference type="EMBL" id="PYE85307.1"/>
    </source>
</evidence>
<evidence type="ECO:0000256" key="2">
    <source>
        <dbReference type="ARBA" id="ARBA00022723"/>
    </source>
</evidence>
<dbReference type="GO" id="GO:0046872">
    <property type="term" value="F:metal ion binding"/>
    <property type="evidence" value="ECO:0007669"/>
    <property type="project" value="UniProtKB-KW"/>
</dbReference>
<sequence length="135" mass="15187">MRIDGQCQCGYVTYEAEIDPERVTICHCTDCQRLTGSPYRVTVRALPGTVRLTGNPPKVYVKTAQSGRKRLQYFCPECGSPLFTSGEDPESTPWGIRWGSINQRRELVPTRQIWCRSAVPWAACAFEDLPGSDED</sequence>
<dbReference type="AlphaFoldDB" id="A0A318SZS6"/>
<evidence type="ECO:0000313" key="7">
    <source>
        <dbReference type="Proteomes" id="UP000247454"/>
    </source>
</evidence>
<proteinExistence type="inferred from homology"/>
<feature type="domain" description="CENP-V/GFA" evidence="5">
    <location>
        <begin position="3"/>
        <end position="122"/>
    </location>
</feature>
<dbReference type="InterPro" id="IPR006913">
    <property type="entry name" value="CENP-V/GFA"/>
</dbReference>